<dbReference type="Proteomes" id="UP001172159">
    <property type="component" value="Unassembled WGS sequence"/>
</dbReference>
<dbReference type="GO" id="GO:0008237">
    <property type="term" value="F:metallopeptidase activity"/>
    <property type="evidence" value="ECO:0007669"/>
    <property type="project" value="InterPro"/>
</dbReference>
<reference evidence="1" key="1">
    <citation type="submission" date="2023-06" db="EMBL/GenBank/DDBJ databases">
        <title>Genome-scale phylogeny and comparative genomics of the fungal order Sordariales.</title>
        <authorList>
            <consortium name="Lawrence Berkeley National Laboratory"/>
            <person name="Hensen N."/>
            <person name="Bonometti L."/>
            <person name="Westerberg I."/>
            <person name="Brannstrom I.O."/>
            <person name="Guillou S."/>
            <person name="Cros-Aarteil S."/>
            <person name="Calhoun S."/>
            <person name="Haridas S."/>
            <person name="Kuo A."/>
            <person name="Mondo S."/>
            <person name="Pangilinan J."/>
            <person name="Riley R."/>
            <person name="Labutti K."/>
            <person name="Andreopoulos B."/>
            <person name="Lipzen A."/>
            <person name="Chen C."/>
            <person name="Yanf M."/>
            <person name="Daum C."/>
            <person name="Ng V."/>
            <person name="Clum A."/>
            <person name="Steindorff A."/>
            <person name="Ohm R."/>
            <person name="Martin F."/>
            <person name="Silar P."/>
            <person name="Natvig D."/>
            <person name="Lalanne C."/>
            <person name="Gautier V."/>
            <person name="Ament-Velasquez S.L."/>
            <person name="Kruys A."/>
            <person name="Hutchinson M.I."/>
            <person name="Powell A.J."/>
            <person name="Barry K."/>
            <person name="Miller A.N."/>
            <person name="Grigoriev I.V."/>
            <person name="Debuchy R."/>
            <person name="Gladieux P."/>
            <person name="Thoren M.H."/>
            <person name="Johannesson H."/>
        </authorList>
    </citation>
    <scope>NUCLEOTIDE SEQUENCE</scope>
    <source>
        <strain evidence="1">CBS 540.89</strain>
    </source>
</reference>
<sequence length="327" mass="35227">MIPSKSQLLAATALCASQDVLAQLTKPILNPEYDLSAMNNAWMPYLIAPATTAINKWAWGKIPLRCKEQAIHEGFSAYDMEVYEVGFADCSQTWLLCRHNQSLTSVGAMINSFGRLPVGYRDCIRHVIGFPDFMTPGVAAHALSSTGDILFGQNFIDATLWTHESGHVLDRQHGNNGDFSATQNWLNAYNADTHLPTGYANTNQAENFAEHVILATYDNVVPGGLAGIPAPTPNRQAAQNQYTTVKNLLGNKIKVVSSATCARQPTPLIGITSPIVCMGPDALAAGACAGVTAMKWNENGHDALIAAAEKLPGTYEPADRWTQGKKA</sequence>
<protein>
    <submittedName>
        <fullName evidence="1">Uncharacterized protein</fullName>
    </submittedName>
</protein>
<evidence type="ECO:0000313" key="1">
    <source>
        <dbReference type="EMBL" id="KAK0718754.1"/>
    </source>
</evidence>
<gene>
    <name evidence="1" type="ORF">B0T21DRAFT_296003</name>
</gene>
<dbReference type="InterPro" id="IPR024079">
    <property type="entry name" value="MetalloPept_cat_dom_sf"/>
</dbReference>
<dbReference type="Gene3D" id="3.40.390.10">
    <property type="entry name" value="Collagenase (Catalytic Domain)"/>
    <property type="match status" value="1"/>
</dbReference>
<dbReference type="SUPFAM" id="SSF55486">
    <property type="entry name" value="Metalloproteases ('zincins'), catalytic domain"/>
    <property type="match status" value="1"/>
</dbReference>
<organism evidence="1 2">
    <name type="scientific">Apiosordaria backusii</name>
    <dbReference type="NCBI Taxonomy" id="314023"/>
    <lineage>
        <taxon>Eukaryota</taxon>
        <taxon>Fungi</taxon>
        <taxon>Dikarya</taxon>
        <taxon>Ascomycota</taxon>
        <taxon>Pezizomycotina</taxon>
        <taxon>Sordariomycetes</taxon>
        <taxon>Sordariomycetidae</taxon>
        <taxon>Sordariales</taxon>
        <taxon>Lasiosphaeriaceae</taxon>
        <taxon>Apiosordaria</taxon>
    </lineage>
</organism>
<comment type="caution">
    <text evidence="1">The sequence shown here is derived from an EMBL/GenBank/DDBJ whole genome shotgun (WGS) entry which is preliminary data.</text>
</comment>
<dbReference type="EMBL" id="JAUKTV010000013">
    <property type="protein sequence ID" value="KAK0718754.1"/>
    <property type="molecule type" value="Genomic_DNA"/>
</dbReference>
<proteinExistence type="predicted"/>
<accession>A0AA40AMV2</accession>
<name>A0AA40AMV2_9PEZI</name>
<keyword evidence="2" id="KW-1185">Reference proteome</keyword>
<evidence type="ECO:0000313" key="2">
    <source>
        <dbReference type="Proteomes" id="UP001172159"/>
    </source>
</evidence>
<dbReference type="AlphaFoldDB" id="A0AA40AMV2"/>